<protein>
    <recommendedName>
        <fullName evidence="2">Peptidase S1 domain-containing protein</fullName>
    </recommendedName>
</protein>
<keyword evidence="1" id="KW-1015">Disulfide bond</keyword>
<dbReference type="STRING" id="188477.A0A3S1BJU2"/>
<dbReference type="Pfam" id="PF00089">
    <property type="entry name" value="Trypsin"/>
    <property type="match status" value="1"/>
</dbReference>
<dbReference type="GO" id="GO:0004252">
    <property type="term" value="F:serine-type endopeptidase activity"/>
    <property type="evidence" value="ECO:0007669"/>
    <property type="project" value="InterPro"/>
</dbReference>
<dbReference type="OrthoDB" id="6149870at2759"/>
<dbReference type="InterPro" id="IPR043504">
    <property type="entry name" value="Peptidase_S1_PA_chymotrypsin"/>
</dbReference>
<dbReference type="Proteomes" id="UP000271974">
    <property type="component" value="Unassembled WGS sequence"/>
</dbReference>
<evidence type="ECO:0000313" key="3">
    <source>
        <dbReference type="EMBL" id="RUS68922.1"/>
    </source>
</evidence>
<dbReference type="PANTHER" id="PTHR24252:SF7">
    <property type="entry name" value="HYALIN"/>
    <property type="match status" value="1"/>
</dbReference>
<dbReference type="SUPFAM" id="SSF50494">
    <property type="entry name" value="Trypsin-like serine proteases"/>
    <property type="match status" value="1"/>
</dbReference>
<evidence type="ECO:0000313" key="4">
    <source>
        <dbReference type="Proteomes" id="UP000271974"/>
    </source>
</evidence>
<gene>
    <name evidence="3" type="ORF">EGW08_023315</name>
</gene>
<name>A0A3S1BJU2_ELYCH</name>
<dbReference type="SMART" id="SM00020">
    <property type="entry name" value="Tryp_SPc"/>
    <property type="match status" value="1"/>
</dbReference>
<dbReference type="PROSITE" id="PS00134">
    <property type="entry name" value="TRYPSIN_HIS"/>
    <property type="match status" value="1"/>
</dbReference>
<reference evidence="3 4" key="1">
    <citation type="submission" date="2019-01" db="EMBL/GenBank/DDBJ databases">
        <title>A draft genome assembly of the solar-powered sea slug Elysia chlorotica.</title>
        <authorList>
            <person name="Cai H."/>
            <person name="Li Q."/>
            <person name="Fang X."/>
            <person name="Li J."/>
            <person name="Curtis N.E."/>
            <person name="Altenburger A."/>
            <person name="Shibata T."/>
            <person name="Feng M."/>
            <person name="Maeda T."/>
            <person name="Schwartz J.A."/>
            <person name="Shigenobu S."/>
            <person name="Lundholm N."/>
            <person name="Nishiyama T."/>
            <person name="Yang H."/>
            <person name="Hasebe M."/>
            <person name="Li S."/>
            <person name="Pierce S.K."/>
            <person name="Wang J."/>
        </authorList>
    </citation>
    <scope>NUCLEOTIDE SEQUENCE [LARGE SCALE GENOMIC DNA]</scope>
    <source>
        <strain evidence="3">EC2010</strain>
        <tissue evidence="3">Whole organism of an adult</tissue>
    </source>
</reference>
<dbReference type="PROSITE" id="PS50240">
    <property type="entry name" value="TRYPSIN_DOM"/>
    <property type="match status" value="1"/>
</dbReference>
<accession>A0A3S1BJU2</accession>
<dbReference type="InterPro" id="IPR018114">
    <property type="entry name" value="TRYPSIN_HIS"/>
</dbReference>
<dbReference type="Gene3D" id="2.40.10.10">
    <property type="entry name" value="Trypsin-like serine proteases"/>
    <property type="match status" value="1"/>
</dbReference>
<dbReference type="InterPro" id="IPR001254">
    <property type="entry name" value="Trypsin_dom"/>
</dbReference>
<dbReference type="InterPro" id="IPR009003">
    <property type="entry name" value="Peptidase_S1_PA"/>
</dbReference>
<evidence type="ECO:0000256" key="1">
    <source>
        <dbReference type="ARBA" id="ARBA00023157"/>
    </source>
</evidence>
<feature type="non-terminal residue" evidence="3">
    <location>
        <position position="166"/>
    </location>
</feature>
<sequence>IINGKDANISDWPWAVALQYVGTHVCGGGIIHPYFILTAAHCMRFVWLSLAILSSSSCPQVRRVIEYPNYSQFDGKDLALVELMTPLIYSQNVRPLCLPEPDDVFTRRSLCMLAGWGFTSGSDVLQQAKFSLVDTDLCNGTDMWNGAMAENERCAGYFNSFFAACS</sequence>
<feature type="non-terminal residue" evidence="3">
    <location>
        <position position="1"/>
    </location>
</feature>
<dbReference type="PRINTS" id="PR00722">
    <property type="entry name" value="CHYMOTRYPSIN"/>
</dbReference>
<organism evidence="3 4">
    <name type="scientific">Elysia chlorotica</name>
    <name type="common">Eastern emerald elysia</name>
    <name type="synonym">Sea slug</name>
    <dbReference type="NCBI Taxonomy" id="188477"/>
    <lineage>
        <taxon>Eukaryota</taxon>
        <taxon>Metazoa</taxon>
        <taxon>Spiralia</taxon>
        <taxon>Lophotrochozoa</taxon>
        <taxon>Mollusca</taxon>
        <taxon>Gastropoda</taxon>
        <taxon>Heterobranchia</taxon>
        <taxon>Euthyneura</taxon>
        <taxon>Panpulmonata</taxon>
        <taxon>Sacoglossa</taxon>
        <taxon>Placobranchoidea</taxon>
        <taxon>Plakobranchidae</taxon>
        <taxon>Elysia</taxon>
    </lineage>
</organism>
<evidence type="ECO:0000259" key="2">
    <source>
        <dbReference type="PROSITE" id="PS50240"/>
    </source>
</evidence>
<keyword evidence="4" id="KW-1185">Reference proteome</keyword>
<dbReference type="AlphaFoldDB" id="A0A3S1BJU2"/>
<dbReference type="GO" id="GO:0006508">
    <property type="term" value="P:proteolysis"/>
    <property type="evidence" value="ECO:0007669"/>
    <property type="project" value="InterPro"/>
</dbReference>
<dbReference type="PANTHER" id="PTHR24252">
    <property type="entry name" value="ACROSIN-RELATED"/>
    <property type="match status" value="1"/>
</dbReference>
<dbReference type="EMBL" id="RQTK01001922">
    <property type="protein sequence ID" value="RUS68922.1"/>
    <property type="molecule type" value="Genomic_DNA"/>
</dbReference>
<feature type="domain" description="Peptidase S1" evidence="2">
    <location>
        <begin position="1"/>
        <end position="166"/>
    </location>
</feature>
<dbReference type="FunFam" id="2.40.10.10:FF:000068">
    <property type="entry name" value="transmembrane protease serine 2"/>
    <property type="match status" value="1"/>
</dbReference>
<comment type="caution">
    <text evidence="3">The sequence shown here is derived from an EMBL/GenBank/DDBJ whole genome shotgun (WGS) entry which is preliminary data.</text>
</comment>
<dbReference type="CDD" id="cd00190">
    <property type="entry name" value="Tryp_SPc"/>
    <property type="match status" value="1"/>
</dbReference>
<proteinExistence type="predicted"/>
<dbReference type="InterPro" id="IPR001314">
    <property type="entry name" value="Peptidase_S1A"/>
</dbReference>